<dbReference type="AlphaFoldDB" id="A0A1W2C4P8"/>
<evidence type="ECO:0000313" key="2">
    <source>
        <dbReference type="Proteomes" id="UP000192790"/>
    </source>
</evidence>
<dbReference type="InterPro" id="IPR032580">
    <property type="entry name" value="SatD"/>
</dbReference>
<dbReference type="Proteomes" id="UP000192790">
    <property type="component" value="Unassembled WGS sequence"/>
</dbReference>
<dbReference type="OrthoDB" id="3197351at2"/>
<dbReference type="EMBL" id="FWXW01000007">
    <property type="protein sequence ID" value="SMC79872.1"/>
    <property type="molecule type" value="Genomic_DNA"/>
</dbReference>
<evidence type="ECO:0000313" key="1">
    <source>
        <dbReference type="EMBL" id="SMC79872.1"/>
    </source>
</evidence>
<sequence length="231" mass="25674">MNSVQLFFPFRPYVAVIGDIRHSKQLSDRGAVQARLSAVLEEINRDCGPELASKFMITLGDEFQGLLKTGSKAVYILDTIERELYPVRLRFGIGVGEIVTDIRPELPLGADGPAYYNAREAIESLKTAEKKKMESKVNAKILIQGHEEVSELINAVFSLMTVVRETWTERRVEIINSYLKCGQTQEKAAHSLGIHQSNVQKALAASSFYTYRRALEAVSKLLGEIGEAGDV</sequence>
<name>A0A1W2C4P8_9FIRM</name>
<reference evidence="1 2" key="1">
    <citation type="submission" date="2017-04" db="EMBL/GenBank/DDBJ databases">
        <authorList>
            <person name="Afonso C.L."/>
            <person name="Miller P.J."/>
            <person name="Scott M.A."/>
            <person name="Spackman E."/>
            <person name="Goraichik I."/>
            <person name="Dimitrov K.M."/>
            <person name="Suarez D.L."/>
            <person name="Swayne D.E."/>
        </authorList>
    </citation>
    <scope>NUCLEOTIDE SEQUENCE [LARGE SCALE GENOMIC DNA]</scope>
    <source>
        <strain evidence="1 2">DSM 12816</strain>
    </source>
</reference>
<keyword evidence="2" id="KW-1185">Reference proteome</keyword>
<gene>
    <name evidence="1" type="ORF">SAMN02745168_2541</name>
</gene>
<dbReference type="STRING" id="1122930.SAMN02745168_2541"/>
<proteinExistence type="predicted"/>
<dbReference type="RefSeq" id="WP_084235217.1">
    <property type="nucleotide sequence ID" value="NZ_FWXW01000007.1"/>
</dbReference>
<protein>
    <submittedName>
        <fullName evidence="1">SatD family (SatD)</fullName>
    </submittedName>
</protein>
<organism evidence="1 2">
    <name type="scientific">Papillibacter cinnamivorans DSM 12816</name>
    <dbReference type="NCBI Taxonomy" id="1122930"/>
    <lineage>
        <taxon>Bacteria</taxon>
        <taxon>Bacillati</taxon>
        <taxon>Bacillota</taxon>
        <taxon>Clostridia</taxon>
        <taxon>Eubacteriales</taxon>
        <taxon>Oscillospiraceae</taxon>
        <taxon>Papillibacter</taxon>
    </lineage>
</organism>
<accession>A0A1W2C4P8</accession>
<dbReference type="Pfam" id="PF16264">
    <property type="entry name" value="SatD"/>
    <property type="match status" value="1"/>
</dbReference>